<gene>
    <name evidence="2" type="ORF">K8U72_07720</name>
</gene>
<reference evidence="2" key="2">
    <citation type="submission" date="2021-09" db="EMBL/GenBank/DDBJ databases">
        <authorList>
            <person name="Gilroy R."/>
        </authorList>
    </citation>
    <scope>NUCLEOTIDE SEQUENCE</scope>
    <source>
        <strain evidence="2">CHK124-7917</strain>
    </source>
</reference>
<evidence type="ECO:0000313" key="2">
    <source>
        <dbReference type="EMBL" id="HJF45646.1"/>
    </source>
</evidence>
<keyword evidence="1" id="KW-0472">Membrane</keyword>
<feature type="transmembrane region" description="Helical" evidence="1">
    <location>
        <begin position="50"/>
        <end position="83"/>
    </location>
</feature>
<comment type="caution">
    <text evidence="2">The sequence shown here is derived from an EMBL/GenBank/DDBJ whole genome shotgun (WGS) entry which is preliminary data.</text>
</comment>
<evidence type="ECO:0000256" key="1">
    <source>
        <dbReference type="SAM" id="Phobius"/>
    </source>
</evidence>
<evidence type="ECO:0000313" key="3">
    <source>
        <dbReference type="Proteomes" id="UP000697330"/>
    </source>
</evidence>
<name>A0A921GGM2_9ACTN</name>
<dbReference type="RefSeq" id="WP_075278867.1">
    <property type="nucleotide sequence ID" value="NZ_CAUWLO010000012.1"/>
</dbReference>
<feature type="transmembrane region" description="Helical" evidence="1">
    <location>
        <begin position="20"/>
        <end position="38"/>
    </location>
</feature>
<proteinExistence type="predicted"/>
<protein>
    <submittedName>
        <fullName evidence="2">Uncharacterized protein</fullName>
    </submittedName>
</protein>
<sequence>MDIVSIVLGVTALATAFTPFIWLQVVGGFAGIAGIVLARKAKKADYRKSLTTAIGMLCSITGTLLCFLAPVLSLLSNIALFFMTR</sequence>
<dbReference type="EMBL" id="DYWQ01000115">
    <property type="protein sequence ID" value="HJF45646.1"/>
    <property type="molecule type" value="Genomic_DNA"/>
</dbReference>
<keyword evidence="1" id="KW-0812">Transmembrane</keyword>
<dbReference type="AlphaFoldDB" id="A0A921GGM2"/>
<dbReference type="Proteomes" id="UP000697330">
    <property type="component" value="Unassembled WGS sequence"/>
</dbReference>
<dbReference type="OrthoDB" id="3192624at2"/>
<organism evidence="2 3">
    <name type="scientific">Thermophilibacter provencensis</name>
    <dbReference type="NCBI Taxonomy" id="1852386"/>
    <lineage>
        <taxon>Bacteria</taxon>
        <taxon>Bacillati</taxon>
        <taxon>Actinomycetota</taxon>
        <taxon>Coriobacteriia</taxon>
        <taxon>Coriobacteriales</taxon>
        <taxon>Atopobiaceae</taxon>
        <taxon>Thermophilibacter</taxon>
    </lineage>
</organism>
<reference evidence="2" key="1">
    <citation type="journal article" date="2021" name="PeerJ">
        <title>Extensive microbial diversity within the chicken gut microbiome revealed by metagenomics and culture.</title>
        <authorList>
            <person name="Gilroy R."/>
            <person name="Ravi A."/>
            <person name="Getino M."/>
            <person name="Pursley I."/>
            <person name="Horton D.L."/>
            <person name="Alikhan N.F."/>
            <person name="Baker D."/>
            <person name="Gharbi K."/>
            <person name="Hall N."/>
            <person name="Watson M."/>
            <person name="Adriaenssens E.M."/>
            <person name="Foster-Nyarko E."/>
            <person name="Jarju S."/>
            <person name="Secka A."/>
            <person name="Antonio M."/>
            <person name="Oren A."/>
            <person name="Chaudhuri R.R."/>
            <person name="La Ragione R."/>
            <person name="Hildebrand F."/>
            <person name="Pallen M.J."/>
        </authorList>
    </citation>
    <scope>NUCLEOTIDE SEQUENCE</scope>
    <source>
        <strain evidence="2">CHK124-7917</strain>
    </source>
</reference>
<keyword evidence="1" id="KW-1133">Transmembrane helix</keyword>
<accession>A0A921GGM2</accession>